<dbReference type="Proteomes" id="UP001159364">
    <property type="component" value="Linkage Group LG03"/>
</dbReference>
<dbReference type="Gene3D" id="2.60.40.1820">
    <property type="match status" value="1"/>
</dbReference>
<name>A0AAV8TRX8_9ROSI</name>
<dbReference type="Pfam" id="PF03168">
    <property type="entry name" value="LEA_2"/>
    <property type="match status" value="1"/>
</dbReference>
<feature type="domain" description="Late embryogenesis abundant protein LEA-2 subgroup" evidence="6">
    <location>
        <begin position="90"/>
        <end position="184"/>
    </location>
</feature>
<proteinExistence type="predicted"/>
<evidence type="ECO:0000256" key="2">
    <source>
        <dbReference type="ARBA" id="ARBA00022692"/>
    </source>
</evidence>
<evidence type="ECO:0000256" key="4">
    <source>
        <dbReference type="ARBA" id="ARBA00023136"/>
    </source>
</evidence>
<dbReference type="GO" id="GO:0098542">
    <property type="term" value="P:defense response to other organism"/>
    <property type="evidence" value="ECO:0007669"/>
    <property type="project" value="InterPro"/>
</dbReference>
<dbReference type="GO" id="GO:0016020">
    <property type="term" value="C:membrane"/>
    <property type="evidence" value="ECO:0007669"/>
    <property type="project" value="UniProtKB-SubCell"/>
</dbReference>
<keyword evidence="4 5" id="KW-0472">Membrane</keyword>
<feature type="transmembrane region" description="Helical" evidence="5">
    <location>
        <begin position="39"/>
        <end position="57"/>
    </location>
</feature>
<keyword evidence="3 5" id="KW-1133">Transmembrane helix</keyword>
<evidence type="ECO:0000256" key="1">
    <source>
        <dbReference type="ARBA" id="ARBA00004167"/>
    </source>
</evidence>
<dbReference type="PANTHER" id="PTHR31234">
    <property type="entry name" value="LATE EMBRYOGENESIS ABUNDANT (LEA) HYDROXYPROLINE-RICH GLYCOPROTEIN FAMILY"/>
    <property type="match status" value="1"/>
</dbReference>
<comment type="caution">
    <text evidence="7">The sequence shown here is derived from an EMBL/GenBank/DDBJ whole genome shotgun (WGS) entry which is preliminary data.</text>
</comment>
<keyword evidence="2 5" id="KW-0812">Transmembrane</keyword>
<reference evidence="7 8" key="1">
    <citation type="submission" date="2021-09" db="EMBL/GenBank/DDBJ databases">
        <title>Genomic insights and catalytic innovation underlie evolution of tropane alkaloids biosynthesis.</title>
        <authorList>
            <person name="Wang Y.-J."/>
            <person name="Tian T."/>
            <person name="Huang J.-P."/>
            <person name="Huang S.-X."/>
        </authorList>
    </citation>
    <scope>NUCLEOTIDE SEQUENCE [LARGE SCALE GENOMIC DNA]</scope>
    <source>
        <strain evidence="7">KIB-2018</strain>
        <tissue evidence="7">Leaf</tissue>
    </source>
</reference>
<organism evidence="7 8">
    <name type="scientific">Erythroxylum novogranatense</name>
    <dbReference type="NCBI Taxonomy" id="1862640"/>
    <lineage>
        <taxon>Eukaryota</taxon>
        <taxon>Viridiplantae</taxon>
        <taxon>Streptophyta</taxon>
        <taxon>Embryophyta</taxon>
        <taxon>Tracheophyta</taxon>
        <taxon>Spermatophyta</taxon>
        <taxon>Magnoliopsida</taxon>
        <taxon>eudicotyledons</taxon>
        <taxon>Gunneridae</taxon>
        <taxon>Pentapetalae</taxon>
        <taxon>rosids</taxon>
        <taxon>fabids</taxon>
        <taxon>Malpighiales</taxon>
        <taxon>Erythroxylaceae</taxon>
        <taxon>Erythroxylum</taxon>
    </lineage>
</organism>
<protein>
    <recommendedName>
        <fullName evidence="6">Late embryogenesis abundant protein LEA-2 subgroup domain-containing protein</fullName>
    </recommendedName>
</protein>
<evidence type="ECO:0000259" key="6">
    <source>
        <dbReference type="Pfam" id="PF03168"/>
    </source>
</evidence>
<accession>A0AAV8TRX8</accession>
<dbReference type="SUPFAM" id="SSF117070">
    <property type="entry name" value="LEA14-like"/>
    <property type="match status" value="1"/>
</dbReference>
<gene>
    <name evidence="7" type="ORF">K2173_004243</name>
</gene>
<keyword evidence="8" id="KW-1185">Reference proteome</keyword>
<evidence type="ECO:0000256" key="3">
    <source>
        <dbReference type="ARBA" id="ARBA00022989"/>
    </source>
</evidence>
<dbReference type="InterPro" id="IPR004864">
    <property type="entry name" value="LEA_2"/>
</dbReference>
<dbReference type="EMBL" id="JAIWQS010000003">
    <property type="protein sequence ID" value="KAJ8769498.1"/>
    <property type="molecule type" value="Genomic_DNA"/>
</dbReference>
<dbReference type="PANTHER" id="PTHR31234:SF4">
    <property type="entry name" value="EXPRESSED PROTEIN"/>
    <property type="match status" value="1"/>
</dbReference>
<sequence>MASTKFTRSVPYTSLPSQPQNVVVLTSYRPPFNASYRRLLIFTVVVVLLFAAVFFFYPSDPNVQLARLRLNHVRVNTSPKLTLDLSFSLTIRVRNRDYFSLEYRTLDVAVGYRGRELGLVRSEGGKIRARASSYVNTTLDLDGLEVIYDALYLIQDLASGVIPIDTHTLVKGSVGLFFFKIPIQGRVSCQVYLNTKNQTVDRQDCYPE</sequence>
<dbReference type="AlphaFoldDB" id="A0AAV8TRX8"/>
<comment type="subcellular location">
    <subcellularLocation>
        <location evidence="1">Membrane</location>
        <topology evidence="1">Single-pass membrane protein</topology>
    </subcellularLocation>
</comment>
<evidence type="ECO:0000256" key="5">
    <source>
        <dbReference type="SAM" id="Phobius"/>
    </source>
</evidence>
<dbReference type="InterPro" id="IPR044839">
    <property type="entry name" value="NDR1-like"/>
</dbReference>
<evidence type="ECO:0000313" key="7">
    <source>
        <dbReference type="EMBL" id="KAJ8769498.1"/>
    </source>
</evidence>
<evidence type="ECO:0000313" key="8">
    <source>
        <dbReference type="Proteomes" id="UP001159364"/>
    </source>
</evidence>